<dbReference type="AlphaFoldDB" id="A0A0K2GH06"/>
<dbReference type="Gene3D" id="3.40.50.150">
    <property type="entry name" value="Vaccinia Virus protein VP39"/>
    <property type="match status" value="1"/>
</dbReference>
<dbReference type="InterPro" id="IPR006342">
    <property type="entry name" value="FkbM_mtfrase"/>
</dbReference>
<dbReference type="GO" id="GO:0032259">
    <property type="term" value="P:methylation"/>
    <property type="evidence" value="ECO:0007669"/>
    <property type="project" value="UniProtKB-KW"/>
</dbReference>
<evidence type="ECO:0000259" key="1">
    <source>
        <dbReference type="Pfam" id="PF05050"/>
    </source>
</evidence>
<dbReference type="InterPro" id="IPR029063">
    <property type="entry name" value="SAM-dependent_MTases_sf"/>
</dbReference>
<feature type="domain" description="Methyltransferase FkbM" evidence="1">
    <location>
        <begin position="118"/>
        <end position="267"/>
    </location>
</feature>
<keyword evidence="3" id="KW-1185">Reference proteome</keyword>
<name>A0A0K2GH06_NITMO</name>
<dbReference type="KEGG" id="nmv:NITMOv2_3500"/>
<dbReference type="InterPro" id="IPR052514">
    <property type="entry name" value="SAM-dependent_MTase"/>
</dbReference>
<dbReference type="Pfam" id="PF05050">
    <property type="entry name" value="Methyltransf_21"/>
    <property type="match status" value="1"/>
</dbReference>
<dbReference type="STRING" id="42253.NITMOv2_3500"/>
<protein>
    <submittedName>
        <fullName evidence="2">Putative SAM-dependent methyltransferase</fullName>
    </submittedName>
</protein>
<proteinExistence type="predicted"/>
<organism evidence="2 3">
    <name type="scientific">Nitrospira moscoviensis</name>
    <dbReference type="NCBI Taxonomy" id="42253"/>
    <lineage>
        <taxon>Bacteria</taxon>
        <taxon>Pseudomonadati</taxon>
        <taxon>Nitrospirota</taxon>
        <taxon>Nitrospiria</taxon>
        <taxon>Nitrospirales</taxon>
        <taxon>Nitrospiraceae</taxon>
        <taxon>Nitrospira</taxon>
    </lineage>
</organism>
<keyword evidence="2" id="KW-0489">Methyltransferase</keyword>
<dbReference type="PANTHER" id="PTHR34203:SF15">
    <property type="entry name" value="SLL1173 PROTEIN"/>
    <property type="match status" value="1"/>
</dbReference>
<dbReference type="GO" id="GO:0008168">
    <property type="term" value="F:methyltransferase activity"/>
    <property type="evidence" value="ECO:0007669"/>
    <property type="project" value="UniProtKB-KW"/>
</dbReference>
<dbReference type="RefSeq" id="WP_083448109.1">
    <property type="nucleotide sequence ID" value="NZ_CP011801.1"/>
</dbReference>
<keyword evidence="2" id="KW-0808">Transferase</keyword>
<evidence type="ECO:0000313" key="2">
    <source>
        <dbReference type="EMBL" id="ALA59892.1"/>
    </source>
</evidence>
<dbReference type="EMBL" id="CP011801">
    <property type="protein sequence ID" value="ALA59892.1"/>
    <property type="molecule type" value="Genomic_DNA"/>
</dbReference>
<dbReference type="Proteomes" id="UP000069205">
    <property type="component" value="Chromosome"/>
</dbReference>
<accession>A0A0K2GH06</accession>
<dbReference type="NCBIfam" id="TIGR01444">
    <property type="entry name" value="fkbM_fam"/>
    <property type="match status" value="1"/>
</dbReference>
<dbReference type="SUPFAM" id="SSF53335">
    <property type="entry name" value="S-adenosyl-L-methionine-dependent methyltransferases"/>
    <property type="match status" value="1"/>
</dbReference>
<dbReference type="PATRIC" id="fig|42253.5.peg.3451"/>
<dbReference type="PANTHER" id="PTHR34203">
    <property type="entry name" value="METHYLTRANSFERASE, FKBM FAMILY PROTEIN"/>
    <property type="match status" value="1"/>
</dbReference>
<dbReference type="OrthoDB" id="9785375at2"/>
<sequence length="300" mass="33752">METRLKRLGLAIKTTRNWPCAISVWLGLTRECTAKFRGGHTLKFNKSTWGEYLRCVYLFHHFPSAKLAGTIISFTYKNRNLSFNFGSYGFDTILEIFGGEPYREFFESTPIKGRQVVDIGAAFGDTAISFLLEGASQVYAIEAFPGYFRLAEENVQRNGFSKVCTVILAAAGGSPGTLSIDHNLEDMFGAGVQPSEVGAEVPIVTLEQVVNRFGINNGILKLDVEGYEYEILLNAEKKVLQRFSYMVIEYHYGFERLKAHLEDAGFVVHHTAPHWVYMPYLKDEPSRNMQVGNIYAKLVA</sequence>
<gene>
    <name evidence="2" type="ORF">NITMOv2_3500</name>
</gene>
<reference evidence="2 3" key="1">
    <citation type="journal article" date="2015" name="Proc. Natl. Acad. Sci. U.S.A.">
        <title>Expanded metabolic versatility of ubiquitous nitrite-oxidizing bacteria from the genus Nitrospira.</title>
        <authorList>
            <person name="Koch H."/>
            <person name="Lucker S."/>
            <person name="Albertsen M."/>
            <person name="Kitzinger K."/>
            <person name="Herbold C."/>
            <person name="Spieck E."/>
            <person name="Nielsen P.H."/>
            <person name="Wagner M."/>
            <person name="Daims H."/>
        </authorList>
    </citation>
    <scope>NUCLEOTIDE SEQUENCE [LARGE SCALE GENOMIC DNA]</scope>
    <source>
        <strain evidence="2 3">NSP M-1</strain>
    </source>
</reference>
<evidence type="ECO:0000313" key="3">
    <source>
        <dbReference type="Proteomes" id="UP000069205"/>
    </source>
</evidence>